<evidence type="ECO:0000259" key="3">
    <source>
        <dbReference type="Pfam" id="PF19314"/>
    </source>
</evidence>
<reference evidence="4" key="1">
    <citation type="submission" date="2023-06" db="EMBL/GenBank/DDBJ databases">
        <title>Genomic analysis of the entomopathogenic nematode Steinernema hermaphroditum.</title>
        <authorList>
            <person name="Schwarz E.M."/>
            <person name="Heppert J.K."/>
            <person name="Baniya A."/>
            <person name="Schwartz H.T."/>
            <person name="Tan C.-H."/>
            <person name="Antoshechkin I."/>
            <person name="Sternberg P.W."/>
            <person name="Goodrich-Blair H."/>
            <person name="Dillman A.R."/>
        </authorList>
    </citation>
    <scope>NUCLEOTIDE SEQUENCE</scope>
    <source>
        <strain evidence="4">PS9179</strain>
        <tissue evidence="4">Whole animal</tissue>
    </source>
</reference>
<feature type="region of interest" description="Disordered" evidence="2">
    <location>
        <begin position="1"/>
        <end position="30"/>
    </location>
</feature>
<keyword evidence="5" id="KW-1185">Reference proteome</keyword>
<dbReference type="Proteomes" id="UP001175271">
    <property type="component" value="Unassembled WGS sequence"/>
</dbReference>
<protein>
    <recommendedName>
        <fullName evidence="3">FHF complex subunit HOOK-interacting protein C-terminal domain-containing protein</fullName>
    </recommendedName>
</protein>
<comment type="caution">
    <text evidence="4">The sequence shown here is derived from an EMBL/GenBank/DDBJ whole genome shotgun (WGS) entry which is preliminary data.</text>
</comment>
<dbReference type="Pfam" id="PF10257">
    <property type="entry name" value="RAI16-like"/>
    <property type="match status" value="1"/>
</dbReference>
<dbReference type="AlphaFoldDB" id="A0AA39I5F5"/>
<name>A0AA39I5F5_9BILA</name>
<gene>
    <name evidence="4" type="ORF">QR680_012700</name>
</gene>
<dbReference type="EMBL" id="JAUCMV010000002">
    <property type="protein sequence ID" value="KAK0416817.1"/>
    <property type="molecule type" value="Genomic_DNA"/>
</dbReference>
<evidence type="ECO:0000256" key="2">
    <source>
        <dbReference type="SAM" id="MobiDB-lite"/>
    </source>
</evidence>
<comment type="similarity">
    <text evidence="1">Belongs to the FHIP family.</text>
</comment>
<evidence type="ECO:0000256" key="1">
    <source>
        <dbReference type="ARBA" id="ARBA00024336"/>
    </source>
</evidence>
<feature type="compositionally biased region" description="Basic and acidic residues" evidence="2">
    <location>
        <begin position="9"/>
        <end position="19"/>
    </location>
</feature>
<dbReference type="PANTHER" id="PTHR21705">
    <property type="entry name" value="RAI16 PROTEIN-RELATED"/>
    <property type="match status" value="1"/>
</dbReference>
<accession>A0AA39I5F5</accession>
<evidence type="ECO:0000313" key="4">
    <source>
        <dbReference type="EMBL" id="KAK0416817.1"/>
    </source>
</evidence>
<organism evidence="4 5">
    <name type="scientific">Steinernema hermaphroditum</name>
    <dbReference type="NCBI Taxonomy" id="289476"/>
    <lineage>
        <taxon>Eukaryota</taxon>
        <taxon>Metazoa</taxon>
        <taxon>Ecdysozoa</taxon>
        <taxon>Nematoda</taxon>
        <taxon>Chromadorea</taxon>
        <taxon>Rhabditida</taxon>
        <taxon>Tylenchina</taxon>
        <taxon>Panagrolaimomorpha</taxon>
        <taxon>Strongyloidoidea</taxon>
        <taxon>Steinernematidae</taxon>
        <taxon>Steinernema</taxon>
    </lineage>
</organism>
<evidence type="ECO:0000313" key="5">
    <source>
        <dbReference type="Proteomes" id="UP001175271"/>
    </source>
</evidence>
<dbReference type="InterPro" id="IPR019384">
    <property type="entry name" value="FHIP"/>
</dbReference>
<feature type="compositionally biased region" description="Low complexity" evidence="2">
    <location>
        <begin position="20"/>
        <end position="30"/>
    </location>
</feature>
<feature type="domain" description="FHF complex subunit HOOK-interacting protein C-terminal" evidence="3">
    <location>
        <begin position="789"/>
        <end position="876"/>
    </location>
</feature>
<dbReference type="Pfam" id="PF19314">
    <property type="entry name" value="DUF5917"/>
    <property type="match status" value="1"/>
</dbReference>
<feature type="region of interest" description="Disordered" evidence="2">
    <location>
        <begin position="660"/>
        <end position="696"/>
    </location>
</feature>
<sequence length="980" mass="109313">MKWWSSPKPEPEGARENDRSASSTPRRTSSSLFGSLKASLTGGWNADFASDPGSWEQLFEKQFDSLGDALAREHSLKSVREVFEKLRLMTQLLMMEVNSQPEAVIGPILDKFFSFGILDEVERWAERAPPLLVPTCQVEFVRLYEDVLHGSHSDNHCLLVHKPVLLPLLQMLEWFREGLDSREKTPSDIDRHFVVLLNQICSKMAEDATLLDFFFNFRSDSDAAASGCHFIVFNLLIRYLYDSSDTGQLARDALLLILSVTKNLEEVADYVAFRSNFCPVLATGLSGCYSELSSHICLSLNVGVEWHRIGVESDIEALPALTHFHNALLFCNAVLQTAHHLISAQIVDFFFHGFLQSVVLTSFLQSGVDEVISVTAYFHLCLETVTESPLLQALLRLLILEPVNGVDSTLMDLIVRRMLEMKSERLCQVTLSLVATVVDLRCEDVMWQTLFRHLVPFWSVRAFGGALHLRHPIYDATASLLAAERFLGSIPDCVRSIPQLNSGESFDAFRAEAHEMIASVNDSCANWRWNYDGLTPNGVLRGSASGNDLSGGRQSFTRFSSARSSMASNGLNRYFANRSAHVTAESLSGDASAVSVLKTLNELGTAGEDDDADFYRDDELIGIVEEPGLEDDETMPSTTSQYDLMTQSTTDYFQFTYNDVSSSEDEAQAKPPEAAKKPSTTGPTAPVPPKHAPPEGWKATKTLDDFLVALDRIPLDPRRDPEKKGDENMARIDAKLQYLRELKEEEESAYRPENGTIADVPPLFPKEEKFCGAGHIMECAERHEKPALVGCVFALLENLLYNSFEVNLQLTALLKSIIAFPNPTLVSYFLNPEDPISKTDVKSLFQILSNLGVLISSYASSIEGFGTALERGVRFFKTREEKIEKARHQPLARATGLHQNGRGADDISRFRMFGGSMRKRTEFRHAKITQTAEKRDSAARTKQVVYAAIFLSQICQEMAAFALQHAVAVKLPVRCSHNRT</sequence>
<dbReference type="InterPro" id="IPR045669">
    <property type="entry name" value="FHIP_C"/>
</dbReference>
<dbReference type="PANTHER" id="PTHR21705:SF11">
    <property type="entry name" value="FHIP FAMILY PROTEIN CG3558"/>
    <property type="match status" value="1"/>
</dbReference>
<proteinExistence type="inferred from homology"/>